<evidence type="ECO:0000256" key="14">
    <source>
        <dbReference type="ARBA" id="ARBA00023285"/>
    </source>
</evidence>
<dbReference type="GO" id="GO:0046653">
    <property type="term" value="P:tetrahydrofolate metabolic process"/>
    <property type="evidence" value="ECO:0007669"/>
    <property type="project" value="TreeGrafter"/>
</dbReference>
<evidence type="ECO:0000256" key="2">
    <source>
        <dbReference type="ARBA" id="ARBA00001956"/>
    </source>
</evidence>
<keyword evidence="6 20" id="KW-0489">Methyltransferase</keyword>
<dbReference type="PROSITE" id="PS51337">
    <property type="entry name" value="B12_BINDING_NTER"/>
    <property type="match status" value="1"/>
</dbReference>
<dbReference type="InterPro" id="IPR036594">
    <property type="entry name" value="Meth_synthase_dom"/>
</dbReference>
<dbReference type="EMBL" id="UOGA01000117">
    <property type="protein sequence ID" value="VAX18172.1"/>
    <property type="molecule type" value="Genomic_DNA"/>
</dbReference>
<dbReference type="Pfam" id="PF02607">
    <property type="entry name" value="B12-binding_2"/>
    <property type="match status" value="1"/>
</dbReference>
<evidence type="ECO:0000256" key="7">
    <source>
        <dbReference type="ARBA" id="ARBA00022605"/>
    </source>
</evidence>
<dbReference type="Pfam" id="PF00809">
    <property type="entry name" value="Pterin_bind"/>
    <property type="match status" value="1"/>
</dbReference>
<evidence type="ECO:0000256" key="15">
    <source>
        <dbReference type="ARBA" id="ARBA00031040"/>
    </source>
</evidence>
<dbReference type="InterPro" id="IPR036589">
    <property type="entry name" value="HCY_dom_sf"/>
</dbReference>
<dbReference type="InterPro" id="IPR036724">
    <property type="entry name" value="Cobalamin-bd_sf"/>
</dbReference>
<sequence>MNLLKELNNKIMILDGSMGALLQGRGLPYGYAPDLWNLEKPDAVKDVHAQYAGAGSDIVLTNTFGASRLRLAEYNAYNDLKQINRAAVKLARQGAPDCLVAGDVGPLGAIMAPTGSIGFDEGVAIFKEQMEALISAEVDLIIIETMFDLMEIKAAVVAANEVRGQTPLIASMTFSADGVTDTGADPVTAVSVLEGLGVDIIGVNCSTGPEPMVAVVETIAAATSLPIAVEPNAGLPINRGGVTIFETPMEKVAEYAIPFAHAGANIIGGCCGTTPDYIRMIKDHLNNRRPRERKFERAMSFTSGMSTVQVGEGWPFVKIGEKINPSGRKAFAEAIKEGRMDMIIADARKQYEAGALALDVNVGVPLVDEAQMMKKAVIALQNVVPLPLVIDSSYASALEEGLKVYPGRALVNSINGEDERLEEVAPVVKKYGASVIALLTGDDIPELAVDRLKIAEKILIYLEDHGIPKDRVIFDCLALVVSAMQDGARQTIETIREIKRQFNCPTIAGVSNVSFGLPDRKAINSAFLSMAMGAGLDAAIVNPYDESINRTVAASSLFCGRDPQCRVYIDMMEEKEDAASPKKDTGPKTITDKIGDAIIEGDKGSIVALTNQALAEGQNAMSLFTDVMTPSIRRLGNLFAQRKKFIPHLVAAADTMKRGVAVLDPILKSSGGLKNRGTIVFATVKGDIHDIGKGICVIMLANYGFNVIDLGKNVPAEEIFTAAKQNNADIIGLSALMTTTMMQMKIISDQVTEKRLPYKVMIGGAVVTSTFADEIGADAYGKDVGDVVDITTELIEEIRNPVNK</sequence>
<dbReference type="SUPFAM" id="SSF52242">
    <property type="entry name" value="Cobalamin (vitamin B12)-binding domain"/>
    <property type="match status" value="1"/>
</dbReference>
<keyword evidence="12" id="KW-0862">Zinc</keyword>
<protein>
    <recommendedName>
        <fullName evidence="5">methionine synthase</fullName>
        <ecNumber evidence="5">2.1.1.13</ecNumber>
    </recommendedName>
    <alternativeName>
        <fullName evidence="15">5-methyltetrahydrofolate--homocysteine methyltransferase</fullName>
    </alternativeName>
</protein>
<dbReference type="Pfam" id="PF02310">
    <property type="entry name" value="B12-binding"/>
    <property type="match status" value="1"/>
</dbReference>
<dbReference type="PANTHER" id="PTHR45833:SF1">
    <property type="entry name" value="METHIONINE SYNTHASE"/>
    <property type="match status" value="1"/>
</dbReference>
<accession>A0A3B1BQF2</accession>
<dbReference type="InterPro" id="IPR003759">
    <property type="entry name" value="Cbl-bd_cap"/>
</dbReference>
<dbReference type="InterPro" id="IPR000489">
    <property type="entry name" value="Pterin-binding_dom"/>
</dbReference>
<dbReference type="GO" id="GO:0046872">
    <property type="term" value="F:metal ion binding"/>
    <property type="evidence" value="ECO:0007669"/>
    <property type="project" value="UniProtKB-KW"/>
</dbReference>
<evidence type="ECO:0000256" key="10">
    <source>
        <dbReference type="ARBA" id="ARBA00022691"/>
    </source>
</evidence>
<keyword evidence="10" id="KW-0949">S-adenosyl-L-methionine</keyword>
<organism evidence="20">
    <name type="scientific">hydrothermal vent metagenome</name>
    <dbReference type="NCBI Taxonomy" id="652676"/>
    <lineage>
        <taxon>unclassified sequences</taxon>
        <taxon>metagenomes</taxon>
        <taxon>ecological metagenomes</taxon>
    </lineage>
</organism>
<dbReference type="PANTHER" id="PTHR45833">
    <property type="entry name" value="METHIONINE SYNTHASE"/>
    <property type="match status" value="1"/>
</dbReference>
<dbReference type="GO" id="GO:0005829">
    <property type="term" value="C:cytosol"/>
    <property type="evidence" value="ECO:0007669"/>
    <property type="project" value="TreeGrafter"/>
</dbReference>
<dbReference type="GO" id="GO:0032259">
    <property type="term" value="P:methylation"/>
    <property type="evidence" value="ECO:0007669"/>
    <property type="project" value="UniProtKB-KW"/>
</dbReference>
<dbReference type="PROSITE" id="PS50970">
    <property type="entry name" value="HCY"/>
    <property type="match status" value="1"/>
</dbReference>
<dbReference type="InterPro" id="IPR011005">
    <property type="entry name" value="Dihydropteroate_synth-like_sf"/>
</dbReference>
<dbReference type="SUPFAM" id="SSF82282">
    <property type="entry name" value="Homocysteine S-methyltransferase"/>
    <property type="match status" value="1"/>
</dbReference>
<feature type="domain" description="Hcy-binding" evidence="16">
    <location>
        <begin position="1"/>
        <end position="285"/>
    </location>
</feature>
<dbReference type="AlphaFoldDB" id="A0A3B1BQF2"/>
<dbReference type="InterPro" id="IPR050554">
    <property type="entry name" value="Met_Synthase/Corrinoid"/>
</dbReference>
<dbReference type="Gene3D" id="3.20.20.20">
    <property type="entry name" value="Dihydropteroate synthase-like"/>
    <property type="match status" value="1"/>
</dbReference>
<evidence type="ECO:0000256" key="5">
    <source>
        <dbReference type="ARBA" id="ARBA00012032"/>
    </source>
</evidence>
<dbReference type="GO" id="GO:0031419">
    <property type="term" value="F:cobalamin binding"/>
    <property type="evidence" value="ECO:0007669"/>
    <property type="project" value="UniProtKB-KW"/>
</dbReference>
<evidence type="ECO:0000256" key="1">
    <source>
        <dbReference type="ARBA" id="ARBA00001947"/>
    </source>
</evidence>
<dbReference type="Gene3D" id="3.20.20.330">
    <property type="entry name" value="Homocysteine-binding-like domain"/>
    <property type="match status" value="1"/>
</dbReference>
<evidence type="ECO:0000256" key="13">
    <source>
        <dbReference type="ARBA" id="ARBA00023167"/>
    </source>
</evidence>
<gene>
    <name evidence="20" type="ORF">MNBD_NITROSPINAE04-1532</name>
</gene>
<reference evidence="20" key="1">
    <citation type="submission" date="2018-06" db="EMBL/GenBank/DDBJ databases">
        <authorList>
            <person name="Zhirakovskaya E."/>
        </authorList>
    </citation>
    <scope>NUCLEOTIDE SEQUENCE</scope>
</reference>
<dbReference type="SUPFAM" id="SSF51717">
    <property type="entry name" value="Dihydropteroate synthetase-like"/>
    <property type="match status" value="1"/>
</dbReference>
<evidence type="ECO:0000313" key="20">
    <source>
        <dbReference type="EMBL" id="VAX18172.1"/>
    </source>
</evidence>
<evidence type="ECO:0000259" key="18">
    <source>
        <dbReference type="PROSITE" id="PS51332"/>
    </source>
</evidence>
<dbReference type="Pfam" id="PF02574">
    <property type="entry name" value="S-methyl_trans"/>
    <property type="match status" value="1"/>
</dbReference>
<dbReference type="Gene3D" id="3.40.50.280">
    <property type="entry name" value="Cobalamin-binding domain"/>
    <property type="match status" value="1"/>
</dbReference>
<dbReference type="InterPro" id="IPR003726">
    <property type="entry name" value="HCY_dom"/>
</dbReference>
<feature type="domain" description="Pterin-binding" evidence="17">
    <location>
        <begin position="316"/>
        <end position="559"/>
    </location>
</feature>
<keyword evidence="8" id="KW-0846">Cobalamin</keyword>
<evidence type="ECO:0000256" key="3">
    <source>
        <dbReference type="ARBA" id="ARBA00005178"/>
    </source>
</evidence>
<proteinExistence type="inferred from homology"/>
<dbReference type="SMART" id="SM01018">
    <property type="entry name" value="B12-binding_2"/>
    <property type="match status" value="1"/>
</dbReference>
<comment type="cofactor">
    <cofactor evidence="1">
        <name>Zn(2+)</name>
        <dbReference type="ChEBI" id="CHEBI:29105"/>
    </cofactor>
</comment>
<comment type="cofactor">
    <cofactor evidence="2">
        <name>methylcob(III)alamin</name>
        <dbReference type="ChEBI" id="CHEBI:28115"/>
    </cofactor>
</comment>
<dbReference type="EC" id="2.1.1.13" evidence="5"/>
<keyword evidence="14" id="KW-0170">Cobalt</keyword>
<comment type="pathway">
    <text evidence="3">Amino-acid biosynthesis; L-methionine biosynthesis via de novo pathway; L-methionine from L-homocysteine (MetH route): step 1/1.</text>
</comment>
<evidence type="ECO:0000256" key="8">
    <source>
        <dbReference type="ARBA" id="ARBA00022628"/>
    </source>
</evidence>
<evidence type="ECO:0000259" key="16">
    <source>
        <dbReference type="PROSITE" id="PS50970"/>
    </source>
</evidence>
<keyword evidence="9 20" id="KW-0808">Transferase</keyword>
<evidence type="ECO:0000256" key="9">
    <source>
        <dbReference type="ARBA" id="ARBA00022679"/>
    </source>
</evidence>
<evidence type="ECO:0000256" key="4">
    <source>
        <dbReference type="ARBA" id="ARBA00010398"/>
    </source>
</evidence>
<feature type="domain" description="B12-binding N-terminal" evidence="19">
    <location>
        <begin position="581"/>
        <end position="675"/>
    </location>
</feature>
<name>A0A3B1BQF2_9ZZZZ</name>
<keyword evidence="11" id="KW-0479">Metal-binding</keyword>
<dbReference type="NCBIfam" id="NF005719">
    <property type="entry name" value="PRK07535.1"/>
    <property type="match status" value="1"/>
</dbReference>
<feature type="domain" description="B12-binding" evidence="18">
    <location>
        <begin position="676"/>
        <end position="804"/>
    </location>
</feature>
<dbReference type="PROSITE" id="PS51332">
    <property type="entry name" value="B12_BINDING"/>
    <property type="match status" value="1"/>
</dbReference>
<evidence type="ECO:0000256" key="12">
    <source>
        <dbReference type="ARBA" id="ARBA00022833"/>
    </source>
</evidence>
<dbReference type="GO" id="GO:0050667">
    <property type="term" value="P:homocysteine metabolic process"/>
    <property type="evidence" value="ECO:0007669"/>
    <property type="project" value="TreeGrafter"/>
</dbReference>
<dbReference type="PROSITE" id="PS50972">
    <property type="entry name" value="PTERIN_BINDING"/>
    <property type="match status" value="1"/>
</dbReference>
<dbReference type="InterPro" id="IPR006158">
    <property type="entry name" value="Cobalamin-bd"/>
</dbReference>
<comment type="similarity">
    <text evidence="4">Belongs to the vitamin-B12 dependent methionine synthase family.</text>
</comment>
<evidence type="ECO:0000259" key="17">
    <source>
        <dbReference type="PROSITE" id="PS50972"/>
    </source>
</evidence>
<dbReference type="UniPathway" id="UPA00051">
    <property type="reaction ID" value="UER00081"/>
</dbReference>
<keyword evidence="7" id="KW-0028">Amino-acid biosynthesis</keyword>
<dbReference type="GO" id="GO:0008705">
    <property type="term" value="F:methionine synthase activity"/>
    <property type="evidence" value="ECO:0007669"/>
    <property type="project" value="UniProtKB-EC"/>
</dbReference>
<evidence type="ECO:0000256" key="6">
    <source>
        <dbReference type="ARBA" id="ARBA00022603"/>
    </source>
</evidence>
<keyword evidence="13" id="KW-0486">Methionine biosynthesis</keyword>
<evidence type="ECO:0000256" key="11">
    <source>
        <dbReference type="ARBA" id="ARBA00022723"/>
    </source>
</evidence>
<dbReference type="SUPFAM" id="SSF47644">
    <property type="entry name" value="Methionine synthase domain"/>
    <property type="match status" value="1"/>
</dbReference>
<evidence type="ECO:0000259" key="19">
    <source>
        <dbReference type="PROSITE" id="PS51337"/>
    </source>
</evidence>
<dbReference type="Gene3D" id="1.10.1240.10">
    <property type="entry name" value="Methionine synthase domain"/>
    <property type="match status" value="1"/>
</dbReference>